<dbReference type="PROSITE" id="PS50929">
    <property type="entry name" value="ABC_TM1F"/>
    <property type="match status" value="1"/>
</dbReference>
<dbReference type="SUPFAM" id="SSF90123">
    <property type="entry name" value="ABC transporter transmembrane region"/>
    <property type="match status" value="1"/>
</dbReference>
<evidence type="ECO:0000256" key="1">
    <source>
        <dbReference type="ARBA" id="ARBA00004651"/>
    </source>
</evidence>
<evidence type="ECO:0000256" key="5">
    <source>
        <dbReference type="ARBA" id="ARBA00022741"/>
    </source>
</evidence>
<dbReference type="Proteomes" id="UP000432015">
    <property type="component" value="Unassembled WGS sequence"/>
</dbReference>
<feature type="domain" description="ABC transmembrane type-1" evidence="12">
    <location>
        <begin position="36"/>
        <end position="315"/>
    </location>
</feature>
<feature type="transmembrane region" description="Helical" evidence="10">
    <location>
        <begin position="143"/>
        <end position="164"/>
    </location>
</feature>
<dbReference type="GO" id="GO:0005524">
    <property type="term" value="F:ATP binding"/>
    <property type="evidence" value="ECO:0007669"/>
    <property type="project" value="UniProtKB-KW"/>
</dbReference>
<evidence type="ECO:0000256" key="3">
    <source>
        <dbReference type="ARBA" id="ARBA00022475"/>
    </source>
</evidence>
<keyword evidence="4 10" id="KW-0812">Transmembrane</keyword>
<evidence type="ECO:0000259" key="11">
    <source>
        <dbReference type="PROSITE" id="PS50893"/>
    </source>
</evidence>
<sequence>MDAEAPAPGGRAGHRRSTAGPREVLRLAAGHRGAIAATVAATLLASALALAQPLVARDVIAAAASGRTPWAAVGALVALFAGQALVQALVRFQLARTGEGIVLGVRLNLIDHLLRLRMPVYDRHRIGDLISRADADTLALRQIIAGGLTDAVTGAIGLAATVVLMLWLDWALFACVAAVVAGAGTALALALRGMRAASLRGREAAGEMAAGLERALSAIRTVKAGRAEPRESARIGGRAEAAYAANVRMAGFDALVSPATQLAVTGSFLVVLLVGGTRVAGGTGSVADLVAFLLYMLYLTAPLGSIFEAFSAVQQGTGAVHRITEALALPRETDAAPGLPALPRPPGATSGLAGDEVSAGPCAQGGTVAEPGANGGRAAALEFREVWFGYRRGRPVLRGVSFQVPAGGHVALIGRSGAGKSTVFALAERFYDPDRGEVLVEGVRADSLSRDGHRSRIGLVEQDCPVLDGTLRDNLVYAVPEAGEEEIRRAVAMTNLDELVSRLPEGLDTRVGEHGRELSGGERQRLAIARALVARPRLLLLDEPTSHLDLESEVALHRAIEEAAGRCALLVIAHRFTTVRAAAGVIVLDQGRIAASGTHEQLLETSAYYRDLASQWLARRGDRSATGSGCEHAGRG</sequence>
<keyword evidence="6 13" id="KW-0067">ATP-binding</keyword>
<dbReference type="PROSITE" id="PS50893">
    <property type="entry name" value="ABC_TRANSPORTER_2"/>
    <property type="match status" value="1"/>
</dbReference>
<dbReference type="InterPro" id="IPR036640">
    <property type="entry name" value="ABC1_TM_sf"/>
</dbReference>
<dbReference type="Gene3D" id="3.40.50.300">
    <property type="entry name" value="P-loop containing nucleotide triphosphate hydrolases"/>
    <property type="match status" value="1"/>
</dbReference>
<comment type="caution">
    <text evidence="13">The sequence shown here is derived from an EMBL/GenBank/DDBJ whole genome shotgun (WGS) entry which is preliminary data.</text>
</comment>
<keyword evidence="7 10" id="KW-1133">Transmembrane helix</keyword>
<evidence type="ECO:0000256" key="2">
    <source>
        <dbReference type="ARBA" id="ARBA00022448"/>
    </source>
</evidence>
<dbReference type="Pfam" id="PF00664">
    <property type="entry name" value="ABC_membrane"/>
    <property type="match status" value="1"/>
</dbReference>
<dbReference type="InterPro" id="IPR003439">
    <property type="entry name" value="ABC_transporter-like_ATP-bd"/>
</dbReference>
<keyword evidence="5" id="KW-0547">Nucleotide-binding</keyword>
<dbReference type="PANTHER" id="PTHR43394">
    <property type="entry name" value="ATP-DEPENDENT PERMEASE MDL1, MITOCHONDRIAL"/>
    <property type="match status" value="1"/>
</dbReference>
<dbReference type="InterPro" id="IPR017871">
    <property type="entry name" value="ABC_transporter-like_CS"/>
</dbReference>
<protein>
    <submittedName>
        <fullName evidence="13">ATP-binding cassette domain-containing protein</fullName>
    </submittedName>
</protein>
<dbReference type="InterPro" id="IPR011527">
    <property type="entry name" value="ABC1_TM_dom"/>
</dbReference>
<keyword evidence="14" id="KW-1185">Reference proteome</keyword>
<feature type="transmembrane region" description="Helical" evidence="10">
    <location>
        <begin position="68"/>
        <end position="90"/>
    </location>
</feature>
<keyword evidence="3" id="KW-1003">Cell membrane</keyword>
<dbReference type="GO" id="GO:0005886">
    <property type="term" value="C:plasma membrane"/>
    <property type="evidence" value="ECO:0007669"/>
    <property type="project" value="UniProtKB-SubCell"/>
</dbReference>
<dbReference type="EMBL" id="WOFH01000007">
    <property type="protein sequence ID" value="MUN39257.1"/>
    <property type="molecule type" value="Genomic_DNA"/>
</dbReference>
<dbReference type="Pfam" id="PF00005">
    <property type="entry name" value="ABC_tran"/>
    <property type="match status" value="1"/>
</dbReference>
<dbReference type="AlphaFoldDB" id="A0A7K1L4A9"/>
<accession>A0A7K1L4A9</accession>
<dbReference type="RefSeq" id="WP_216651400.1">
    <property type="nucleotide sequence ID" value="NZ_WOFH01000007.1"/>
</dbReference>
<dbReference type="CDD" id="cd18551">
    <property type="entry name" value="ABC_6TM_LmrA_like"/>
    <property type="match status" value="1"/>
</dbReference>
<keyword evidence="8 10" id="KW-0472">Membrane</keyword>
<name>A0A7K1L4A9_9ACTN</name>
<evidence type="ECO:0000259" key="12">
    <source>
        <dbReference type="PROSITE" id="PS50929"/>
    </source>
</evidence>
<evidence type="ECO:0000256" key="8">
    <source>
        <dbReference type="ARBA" id="ARBA00023136"/>
    </source>
</evidence>
<evidence type="ECO:0000256" key="10">
    <source>
        <dbReference type="SAM" id="Phobius"/>
    </source>
</evidence>
<dbReference type="FunFam" id="3.40.50.300:FF:000299">
    <property type="entry name" value="ABC transporter ATP-binding protein/permease"/>
    <property type="match status" value="1"/>
</dbReference>
<dbReference type="PANTHER" id="PTHR43394:SF1">
    <property type="entry name" value="ATP-BINDING CASSETTE SUB-FAMILY B MEMBER 10, MITOCHONDRIAL"/>
    <property type="match status" value="1"/>
</dbReference>
<evidence type="ECO:0000256" key="9">
    <source>
        <dbReference type="ARBA" id="ARBA00061644"/>
    </source>
</evidence>
<organism evidence="13 14">
    <name type="scientific">Actinomadura litoris</name>
    <dbReference type="NCBI Taxonomy" id="2678616"/>
    <lineage>
        <taxon>Bacteria</taxon>
        <taxon>Bacillati</taxon>
        <taxon>Actinomycetota</taxon>
        <taxon>Actinomycetes</taxon>
        <taxon>Streptosporangiales</taxon>
        <taxon>Thermomonosporaceae</taxon>
        <taxon>Actinomadura</taxon>
    </lineage>
</organism>
<feature type="domain" description="ABC transporter" evidence="11">
    <location>
        <begin position="381"/>
        <end position="615"/>
    </location>
</feature>
<comment type="subcellular location">
    <subcellularLocation>
        <location evidence="1">Cell membrane</location>
        <topology evidence="1">Multi-pass membrane protein</topology>
    </subcellularLocation>
</comment>
<evidence type="ECO:0000256" key="7">
    <source>
        <dbReference type="ARBA" id="ARBA00022989"/>
    </source>
</evidence>
<evidence type="ECO:0000313" key="14">
    <source>
        <dbReference type="Proteomes" id="UP000432015"/>
    </source>
</evidence>
<feature type="transmembrane region" description="Helical" evidence="10">
    <location>
        <begin position="262"/>
        <end position="280"/>
    </location>
</feature>
<keyword evidence="2" id="KW-0813">Transport</keyword>
<dbReference type="InterPro" id="IPR027417">
    <property type="entry name" value="P-loop_NTPase"/>
</dbReference>
<dbReference type="SUPFAM" id="SSF52540">
    <property type="entry name" value="P-loop containing nucleoside triphosphate hydrolases"/>
    <property type="match status" value="1"/>
</dbReference>
<gene>
    <name evidence="13" type="ORF">GNZ18_22025</name>
</gene>
<evidence type="ECO:0000313" key="13">
    <source>
        <dbReference type="EMBL" id="MUN39257.1"/>
    </source>
</evidence>
<dbReference type="GO" id="GO:0015421">
    <property type="term" value="F:ABC-type oligopeptide transporter activity"/>
    <property type="evidence" value="ECO:0007669"/>
    <property type="project" value="TreeGrafter"/>
</dbReference>
<feature type="transmembrane region" description="Helical" evidence="10">
    <location>
        <begin position="292"/>
        <end position="313"/>
    </location>
</feature>
<comment type="similarity">
    <text evidence="9">Belongs to the ABC transporter superfamily. Lipid exporter (TC 3.A.1.106) family.</text>
</comment>
<dbReference type="InterPro" id="IPR003593">
    <property type="entry name" value="AAA+_ATPase"/>
</dbReference>
<proteinExistence type="inferred from homology"/>
<dbReference type="InterPro" id="IPR039421">
    <property type="entry name" value="Type_1_exporter"/>
</dbReference>
<reference evidence="13 14" key="1">
    <citation type="submission" date="2019-11" db="EMBL/GenBank/DDBJ databases">
        <authorList>
            <person name="Cao P."/>
        </authorList>
    </citation>
    <scope>NUCLEOTIDE SEQUENCE [LARGE SCALE GENOMIC DNA]</scope>
    <source>
        <strain evidence="13 14">NEAU-AAG5</strain>
    </source>
</reference>
<dbReference type="GO" id="GO:0016887">
    <property type="term" value="F:ATP hydrolysis activity"/>
    <property type="evidence" value="ECO:0007669"/>
    <property type="project" value="InterPro"/>
</dbReference>
<feature type="transmembrane region" description="Helical" evidence="10">
    <location>
        <begin position="170"/>
        <end position="191"/>
    </location>
</feature>
<feature type="transmembrane region" description="Helical" evidence="10">
    <location>
        <begin position="34"/>
        <end position="56"/>
    </location>
</feature>
<evidence type="ECO:0000256" key="4">
    <source>
        <dbReference type="ARBA" id="ARBA00022692"/>
    </source>
</evidence>
<dbReference type="SMART" id="SM00382">
    <property type="entry name" value="AAA"/>
    <property type="match status" value="1"/>
</dbReference>
<dbReference type="PROSITE" id="PS00211">
    <property type="entry name" value="ABC_TRANSPORTER_1"/>
    <property type="match status" value="1"/>
</dbReference>
<dbReference type="Gene3D" id="1.20.1560.10">
    <property type="entry name" value="ABC transporter type 1, transmembrane domain"/>
    <property type="match status" value="1"/>
</dbReference>
<evidence type="ECO:0000256" key="6">
    <source>
        <dbReference type="ARBA" id="ARBA00022840"/>
    </source>
</evidence>